<name>A0A1I7XHZ0_HETBA</name>
<keyword evidence="1" id="KW-1185">Reference proteome</keyword>
<sequence length="74" mass="8098">MSDPCPFVSGANIRLNQHSCKSNDRNESEHIIFDASNSSIFITYAKHVGHGWNASVGGFYTSVMEGSYNASVKK</sequence>
<accession>A0A1I7XHZ0</accession>
<protein>
    <submittedName>
        <fullName evidence="2">DOMON domain-containing protein</fullName>
    </submittedName>
</protein>
<evidence type="ECO:0000313" key="1">
    <source>
        <dbReference type="Proteomes" id="UP000095283"/>
    </source>
</evidence>
<organism evidence="1 2">
    <name type="scientific">Heterorhabditis bacteriophora</name>
    <name type="common">Entomopathogenic nematode worm</name>
    <dbReference type="NCBI Taxonomy" id="37862"/>
    <lineage>
        <taxon>Eukaryota</taxon>
        <taxon>Metazoa</taxon>
        <taxon>Ecdysozoa</taxon>
        <taxon>Nematoda</taxon>
        <taxon>Chromadorea</taxon>
        <taxon>Rhabditida</taxon>
        <taxon>Rhabditina</taxon>
        <taxon>Rhabditomorpha</taxon>
        <taxon>Strongyloidea</taxon>
        <taxon>Heterorhabditidae</taxon>
        <taxon>Heterorhabditis</taxon>
    </lineage>
</organism>
<reference evidence="2" key="1">
    <citation type="submission" date="2016-11" db="UniProtKB">
        <authorList>
            <consortium name="WormBaseParasite"/>
        </authorList>
    </citation>
    <scope>IDENTIFICATION</scope>
</reference>
<proteinExistence type="predicted"/>
<dbReference type="WBParaSite" id="Hba_17313">
    <property type="protein sequence ID" value="Hba_17313"/>
    <property type="gene ID" value="Hba_17313"/>
</dbReference>
<dbReference type="Proteomes" id="UP000095283">
    <property type="component" value="Unplaced"/>
</dbReference>
<dbReference type="AlphaFoldDB" id="A0A1I7XHZ0"/>
<evidence type="ECO:0000313" key="2">
    <source>
        <dbReference type="WBParaSite" id="Hba_17313"/>
    </source>
</evidence>